<name>A0A7M2WW25_9BACT</name>
<dbReference type="InterPro" id="IPR005467">
    <property type="entry name" value="His_kinase_dom"/>
</dbReference>
<dbReference type="InterPro" id="IPR011006">
    <property type="entry name" value="CheY-like_superfamily"/>
</dbReference>
<dbReference type="Pfam" id="PF00072">
    <property type="entry name" value="Response_reg"/>
    <property type="match status" value="1"/>
</dbReference>
<dbReference type="EMBL" id="CP063458">
    <property type="protein sequence ID" value="QOV89666.1"/>
    <property type="molecule type" value="Genomic_DNA"/>
</dbReference>
<feature type="domain" description="Response regulatory" evidence="10">
    <location>
        <begin position="875"/>
        <end position="993"/>
    </location>
</feature>
<dbReference type="SUPFAM" id="SSF55785">
    <property type="entry name" value="PYP-like sensor domain (PAS domain)"/>
    <property type="match status" value="2"/>
</dbReference>
<evidence type="ECO:0000256" key="6">
    <source>
        <dbReference type="ARBA" id="ARBA00022989"/>
    </source>
</evidence>
<evidence type="ECO:0000259" key="10">
    <source>
        <dbReference type="PROSITE" id="PS50110"/>
    </source>
</evidence>
<dbReference type="SMART" id="SM00448">
    <property type="entry name" value="REC"/>
    <property type="match status" value="1"/>
</dbReference>
<dbReference type="PROSITE" id="PS50839">
    <property type="entry name" value="CHASE"/>
    <property type="match status" value="1"/>
</dbReference>
<dbReference type="CDD" id="cd16922">
    <property type="entry name" value="HATPase_EvgS-ArcB-TorS-like"/>
    <property type="match status" value="1"/>
</dbReference>
<dbReference type="Gene3D" id="2.10.70.100">
    <property type="match status" value="1"/>
</dbReference>
<keyword evidence="7" id="KW-0472">Membrane</keyword>
<dbReference type="PROSITE" id="PS50109">
    <property type="entry name" value="HIS_KIN"/>
    <property type="match status" value="1"/>
</dbReference>
<proteinExistence type="predicted"/>
<evidence type="ECO:0000256" key="8">
    <source>
        <dbReference type="PROSITE-ProRule" id="PRU00169"/>
    </source>
</evidence>
<dbReference type="InterPro" id="IPR001610">
    <property type="entry name" value="PAC"/>
</dbReference>
<dbReference type="PROSITE" id="PS50112">
    <property type="entry name" value="PAS"/>
    <property type="match status" value="1"/>
</dbReference>
<feature type="domain" description="CHASE" evidence="13">
    <location>
        <begin position="62"/>
        <end position="283"/>
    </location>
</feature>
<dbReference type="InterPro" id="IPR003594">
    <property type="entry name" value="HATPase_dom"/>
</dbReference>
<comment type="subcellular location">
    <subcellularLocation>
        <location evidence="2">Membrane</location>
    </subcellularLocation>
</comment>
<protein>
    <recommendedName>
        <fullName evidence="3">histidine kinase</fullName>
        <ecNumber evidence="3">2.7.13.3</ecNumber>
    </recommendedName>
</protein>
<dbReference type="Pfam" id="PF02518">
    <property type="entry name" value="HATPase_c"/>
    <property type="match status" value="1"/>
</dbReference>
<dbReference type="CDD" id="cd00130">
    <property type="entry name" value="PAS"/>
    <property type="match status" value="2"/>
</dbReference>
<sequence>MAVLVTGLLSTAIVVAQLQKAANERDRQRFRNVIDRLEDAINQRMEGYYALLRATAGLVGGDGGETSVHEFDGFIERMKLKDYYKGAVGIGFSRRVAPGDLKSFEDHIRRTLHPSFKVAPDAPRGEAQAIVLLSPQDQQNRRAIGFDMASDPVRRQAMDRARDSGTAAATGRVTLIQNEADDPTPGFLVYVPVFEGPADPVDIGQRRAALLGFAYAPFRAGELFYNIVPPGAKADAAFKIYDSSTPNEQALLYHNEPEGHHEEAAAIESSHRMLVAGRTWLITAQSTPAFNASRPAGLAAPAAIAGIILSVLMTLLTRLQTRARLAAEVDRRAADDAREEARTAAERLELVLKGARVGLWYSTLPFETLQWDDRVKAHFFLPPEEKQITVEGAFERVHPDDRERIRAAMGWSIRDGAPFDVEYRTVSPDGTRMNWIRSIGQTFIDADGEASRFDVLTIDVTALKQGQESLAESEAKFRQLANSIPQLAWIARPDGWIFWYNQRWYDYTGTTPALMEGWGWKSVQDPEYLPLIMETWQRAIATGEPAELEFPIRAASGTFGWFLTRVVPLRDAAGNVLFWFGTNTDLSEQRKLSNERERLLESERAARGMAERASRMKDEFLATLSHELRTPLNAILGWSQILRRQHAGNADLVDGLSVIERNARVQTQLVSDLLDMSRVISGKLRLEVQVIDPSTVVHAAVESVRPAADAKEITLVPDFDPQAGPVYGDPSRLQQVIWNLLSNAIKFTPKGGQVQLSLARVDDKVVFGVADSGEGIEPDFLPFLFERFRQADGSITRRHGGLGLGLAIVKNLVELHGGKVWATSAGPGQGAHFYVELPILVGTPVSLDNSPGEPDHAAANDYATMYNGDSLKGVRVLLVDDEPDARDLISRVLAESGATVFVASGGPEAMKILERDRPDVILSDIGMPGQDGYEFIRAVRQLSPADGGAIPAAALTAFARTEDRRRALIAGYQNHIAKPFESAELITVVAALAGRMNQPAEVLN</sequence>
<dbReference type="Pfam" id="PF00512">
    <property type="entry name" value="HisKA"/>
    <property type="match status" value="1"/>
</dbReference>
<accession>A0A7M2WW25</accession>
<evidence type="ECO:0000256" key="2">
    <source>
        <dbReference type="ARBA" id="ARBA00004370"/>
    </source>
</evidence>
<dbReference type="InterPro" id="IPR042240">
    <property type="entry name" value="CHASE_sf"/>
</dbReference>
<dbReference type="CDD" id="cd00082">
    <property type="entry name" value="HisKA"/>
    <property type="match status" value="1"/>
</dbReference>
<evidence type="ECO:0000256" key="5">
    <source>
        <dbReference type="ARBA" id="ARBA00022692"/>
    </source>
</evidence>
<feature type="modified residue" description="4-aspartylphosphate" evidence="8">
    <location>
        <position position="924"/>
    </location>
</feature>
<organism evidence="14 15">
    <name type="scientific">Humisphaera borealis</name>
    <dbReference type="NCBI Taxonomy" id="2807512"/>
    <lineage>
        <taxon>Bacteria</taxon>
        <taxon>Pseudomonadati</taxon>
        <taxon>Planctomycetota</taxon>
        <taxon>Phycisphaerae</taxon>
        <taxon>Tepidisphaerales</taxon>
        <taxon>Tepidisphaeraceae</taxon>
        <taxon>Humisphaera</taxon>
    </lineage>
</organism>
<feature type="domain" description="PAS" evidence="11">
    <location>
        <begin position="473"/>
        <end position="543"/>
    </location>
</feature>
<keyword evidence="4 8" id="KW-0597">Phosphoprotein</keyword>
<dbReference type="Gene3D" id="1.10.287.130">
    <property type="match status" value="1"/>
</dbReference>
<dbReference type="InterPro" id="IPR036097">
    <property type="entry name" value="HisK_dim/P_sf"/>
</dbReference>
<dbReference type="InterPro" id="IPR000700">
    <property type="entry name" value="PAS-assoc_C"/>
</dbReference>
<dbReference type="PRINTS" id="PR00344">
    <property type="entry name" value="BCTRLSENSOR"/>
</dbReference>
<dbReference type="GO" id="GO:0016020">
    <property type="term" value="C:membrane"/>
    <property type="evidence" value="ECO:0007669"/>
    <property type="project" value="UniProtKB-SubCell"/>
</dbReference>
<dbReference type="InterPro" id="IPR001789">
    <property type="entry name" value="Sig_transdc_resp-reg_receiver"/>
</dbReference>
<dbReference type="SUPFAM" id="SSF52172">
    <property type="entry name" value="CheY-like"/>
    <property type="match status" value="1"/>
</dbReference>
<dbReference type="AlphaFoldDB" id="A0A7M2WW25"/>
<dbReference type="InterPro" id="IPR013655">
    <property type="entry name" value="PAS_fold_3"/>
</dbReference>
<dbReference type="SUPFAM" id="SSF55874">
    <property type="entry name" value="ATPase domain of HSP90 chaperone/DNA topoisomerase II/histidine kinase"/>
    <property type="match status" value="1"/>
</dbReference>
<keyword evidence="5" id="KW-0812">Transmembrane</keyword>
<dbReference type="PANTHER" id="PTHR43547:SF2">
    <property type="entry name" value="HYBRID SIGNAL TRANSDUCTION HISTIDINE KINASE C"/>
    <property type="match status" value="1"/>
</dbReference>
<dbReference type="PROSITE" id="PS50113">
    <property type="entry name" value="PAC"/>
    <property type="match status" value="2"/>
</dbReference>
<dbReference type="InterPro" id="IPR036890">
    <property type="entry name" value="HATPase_C_sf"/>
</dbReference>
<feature type="domain" description="PAC" evidence="12">
    <location>
        <begin position="546"/>
        <end position="598"/>
    </location>
</feature>
<evidence type="ECO:0000313" key="14">
    <source>
        <dbReference type="EMBL" id="QOV89666.1"/>
    </source>
</evidence>
<keyword evidence="6" id="KW-1133">Transmembrane helix</keyword>
<dbReference type="PANTHER" id="PTHR43547">
    <property type="entry name" value="TWO-COMPONENT HISTIDINE KINASE"/>
    <property type="match status" value="1"/>
</dbReference>
<dbReference type="InterPro" id="IPR003661">
    <property type="entry name" value="HisK_dim/P_dom"/>
</dbReference>
<evidence type="ECO:0000259" key="11">
    <source>
        <dbReference type="PROSITE" id="PS50112"/>
    </source>
</evidence>
<dbReference type="PROSITE" id="PS50110">
    <property type="entry name" value="RESPONSE_REGULATORY"/>
    <property type="match status" value="1"/>
</dbReference>
<dbReference type="CDD" id="cd17580">
    <property type="entry name" value="REC_2_DhkD-like"/>
    <property type="match status" value="1"/>
</dbReference>
<dbReference type="Pfam" id="PF03924">
    <property type="entry name" value="CHASE"/>
    <property type="match status" value="1"/>
</dbReference>
<gene>
    <name evidence="14" type="ORF">IPV69_26340</name>
</gene>
<dbReference type="SMART" id="SM00387">
    <property type="entry name" value="HATPase_c"/>
    <property type="match status" value="1"/>
</dbReference>
<evidence type="ECO:0000256" key="1">
    <source>
        <dbReference type="ARBA" id="ARBA00000085"/>
    </source>
</evidence>
<evidence type="ECO:0000256" key="7">
    <source>
        <dbReference type="ARBA" id="ARBA00023136"/>
    </source>
</evidence>
<comment type="catalytic activity">
    <reaction evidence="1">
        <text>ATP + protein L-histidine = ADP + protein N-phospho-L-histidine.</text>
        <dbReference type="EC" id="2.7.13.3"/>
    </reaction>
</comment>
<dbReference type="Gene3D" id="3.30.450.350">
    <property type="entry name" value="CHASE domain"/>
    <property type="match status" value="1"/>
</dbReference>
<feature type="domain" description="PAC" evidence="12">
    <location>
        <begin position="419"/>
        <end position="472"/>
    </location>
</feature>
<dbReference type="RefSeq" id="WP_206292718.1">
    <property type="nucleotide sequence ID" value="NZ_CP063458.1"/>
</dbReference>
<dbReference type="Gene3D" id="3.30.450.20">
    <property type="entry name" value="PAS domain"/>
    <property type="match status" value="2"/>
</dbReference>
<dbReference type="FunFam" id="3.30.450.20:FF:000099">
    <property type="entry name" value="Sensory box sensor histidine kinase"/>
    <property type="match status" value="1"/>
</dbReference>
<keyword evidence="15" id="KW-1185">Reference proteome</keyword>
<dbReference type="KEGG" id="hbs:IPV69_26340"/>
<reference evidence="14 15" key="1">
    <citation type="submission" date="2020-10" db="EMBL/GenBank/DDBJ databases">
        <title>Wide distribution of Phycisphaera-like planctomycetes from WD2101 soil group in peatlands and genome analysis of the first cultivated representative.</title>
        <authorList>
            <person name="Dedysh S.N."/>
            <person name="Beletsky A.V."/>
            <person name="Ivanova A."/>
            <person name="Kulichevskaya I.S."/>
            <person name="Suzina N.E."/>
            <person name="Philippov D.A."/>
            <person name="Rakitin A.L."/>
            <person name="Mardanov A.V."/>
            <person name="Ravin N.V."/>
        </authorList>
    </citation>
    <scope>NUCLEOTIDE SEQUENCE [LARGE SCALE GENOMIC DNA]</scope>
    <source>
        <strain evidence="14 15">M1803</strain>
    </source>
</reference>
<feature type="domain" description="Histidine kinase" evidence="9">
    <location>
        <begin position="623"/>
        <end position="841"/>
    </location>
</feature>
<dbReference type="InterPro" id="IPR035965">
    <property type="entry name" value="PAS-like_dom_sf"/>
</dbReference>
<dbReference type="InterPro" id="IPR004358">
    <property type="entry name" value="Sig_transdc_His_kin-like_C"/>
</dbReference>
<dbReference type="Proteomes" id="UP000593765">
    <property type="component" value="Chromosome"/>
</dbReference>
<dbReference type="InterPro" id="IPR000014">
    <property type="entry name" value="PAS"/>
</dbReference>
<dbReference type="InterPro" id="IPR006189">
    <property type="entry name" value="CHASE_dom"/>
</dbReference>
<evidence type="ECO:0000259" key="9">
    <source>
        <dbReference type="PROSITE" id="PS50109"/>
    </source>
</evidence>
<evidence type="ECO:0000256" key="4">
    <source>
        <dbReference type="ARBA" id="ARBA00022553"/>
    </source>
</evidence>
<dbReference type="NCBIfam" id="TIGR00229">
    <property type="entry name" value="sensory_box"/>
    <property type="match status" value="1"/>
</dbReference>
<evidence type="ECO:0000259" key="13">
    <source>
        <dbReference type="PROSITE" id="PS50839"/>
    </source>
</evidence>
<evidence type="ECO:0000259" key="12">
    <source>
        <dbReference type="PROSITE" id="PS50113"/>
    </source>
</evidence>
<dbReference type="SMART" id="SM01079">
    <property type="entry name" value="CHASE"/>
    <property type="match status" value="1"/>
</dbReference>
<dbReference type="EC" id="2.7.13.3" evidence="3"/>
<dbReference type="GO" id="GO:0000155">
    <property type="term" value="F:phosphorelay sensor kinase activity"/>
    <property type="evidence" value="ECO:0007669"/>
    <property type="project" value="InterPro"/>
</dbReference>
<dbReference type="Gene3D" id="3.40.50.2300">
    <property type="match status" value="1"/>
</dbReference>
<dbReference type="SMART" id="SM00388">
    <property type="entry name" value="HisKA"/>
    <property type="match status" value="1"/>
</dbReference>
<dbReference type="SMART" id="SM00091">
    <property type="entry name" value="PAS"/>
    <property type="match status" value="2"/>
</dbReference>
<dbReference type="FunFam" id="3.30.565.10:FF:000010">
    <property type="entry name" value="Sensor histidine kinase RcsC"/>
    <property type="match status" value="1"/>
</dbReference>
<evidence type="ECO:0000313" key="15">
    <source>
        <dbReference type="Proteomes" id="UP000593765"/>
    </source>
</evidence>
<dbReference type="SUPFAM" id="SSF47384">
    <property type="entry name" value="Homodimeric domain of signal transducing histidine kinase"/>
    <property type="match status" value="1"/>
</dbReference>
<dbReference type="Gene3D" id="3.30.565.10">
    <property type="entry name" value="Histidine kinase-like ATPase, C-terminal domain"/>
    <property type="match status" value="1"/>
</dbReference>
<dbReference type="Pfam" id="PF08447">
    <property type="entry name" value="PAS_3"/>
    <property type="match status" value="2"/>
</dbReference>
<evidence type="ECO:0000256" key="3">
    <source>
        <dbReference type="ARBA" id="ARBA00012438"/>
    </source>
</evidence>
<dbReference type="SMART" id="SM00086">
    <property type="entry name" value="PAC"/>
    <property type="match status" value="2"/>
</dbReference>